<dbReference type="InterPro" id="IPR025269">
    <property type="entry name" value="SAM-like_dom"/>
</dbReference>
<comment type="caution">
    <text evidence="7">The sequence shown here is derived from an EMBL/GenBank/DDBJ whole genome shotgun (WGS) entry which is preliminary data.</text>
</comment>
<reference evidence="7 8" key="1">
    <citation type="submission" date="2019-07" db="EMBL/GenBank/DDBJ databases">
        <authorList>
            <person name="Kim J."/>
        </authorList>
    </citation>
    <scope>NUCLEOTIDE SEQUENCE [LARGE SCALE GENOMIC DNA]</scope>
    <source>
        <strain evidence="7 8">JC52</strain>
    </source>
</reference>
<gene>
    <name evidence="7" type="ORF">FPZ49_26230</name>
</gene>
<dbReference type="OrthoDB" id="107900at2"/>
<dbReference type="SUPFAM" id="SSF56349">
    <property type="entry name" value="DNA breaking-rejoining enzymes"/>
    <property type="match status" value="1"/>
</dbReference>
<evidence type="ECO:0000256" key="3">
    <source>
        <dbReference type="ARBA" id="ARBA00023172"/>
    </source>
</evidence>
<evidence type="ECO:0000313" key="7">
    <source>
        <dbReference type="EMBL" id="TVY07053.1"/>
    </source>
</evidence>
<feature type="domain" description="Tyr recombinase" evidence="5">
    <location>
        <begin position="150"/>
        <end position="258"/>
    </location>
</feature>
<dbReference type="CDD" id="cd00397">
    <property type="entry name" value="DNA_BRE_C"/>
    <property type="match status" value="1"/>
</dbReference>
<keyword evidence="3" id="KW-0233">DNA recombination</keyword>
<dbReference type="InterPro" id="IPR044068">
    <property type="entry name" value="CB"/>
</dbReference>
<evidence type="ECO:0000259" key="6">
    <source>
        <dbReference type="PROSITE" id="PS51900"/>
    </source>
</evidence>
<evidence type="ECO:0000256" key="1">
    <source>
        <dbReference type="ARBA" id="ARBA00008857"/>
    </source>
</evidence>
<dbReference type="PANTHER" id="PTHR30349">
    <property type="entry name" value="PHAGE INTEGRASE-RELATED"/>
    <property type="match status" value="1"/>
</dbReference>
<proteinExistence type="inferred from homology"/>
<protein>
    <submittedName>
        <fullName evidence="7">Tyrosine-type recombinase/integrase</fullName>
    </submittedName>
</protein>
<dbReference type="RefSeq" id="WP_144852699.1">
    <property type="nucleotide sequence ID" value="NZ_VNJI01000044.1"/>
</dbReference>
<accession>A0A559K4P8</accession>
<keyword evidence="8" id="KW-1185">Reference proteome</keyword>
<dbReference type="PANTHER" id="PTHR30349:SF41">
    <property type="entry name" value="INTEGRASE_RECOMBINASE PROTEIN MJ0367-RELATED"/>
    <property type="match status" value="1"/>
</dbReference>
<dbReference type="Pfam" id="PF13102">
    <property type="entry name" value="Phage_int_SAM_5"/>
    <property type="match status" value="1"/>
</dbReference>
<dbReference type="GO" id="GO:0006310">
    <property type="term" value="P:DNA recombination"/>
    <property type="evidence" value="ECO:0007669"/>
    <property type="project" value="UniProtKB-KW"/>
</dbReference>
<dbReference type="InterPro" id="IPR013762">
    <property type="entry name" value="Integrase-like_cat_sf"/>
</dbReference>
<dbReference type="GO" id="GO:0015074">
    <property type="term" value="P:DNA integration"/>
    <property type="evidence" value="ECO:0007669"/>
    <property type="project" value="InterPro"/>
</dbReference>
<dbReference type="InterPro" id="IPR011010">
    <property type="entry name" value="DNA_brk_join_enz"/>
</dbReference>
<evidence type="ECO:0000313" key="8">
    <source>
        <dbReference type="Proteomes" id="UP000317036"/>
    </source>
</evidence>
<dbReference type="Gene3D" id="1.10.150.130">
    <property type="match status" value="1"/>
</dbReference>
<dbReference type="GO" id="GO:0003677">
    <property type="term" value="F:DNA binding"/>
    <property type="evidence" value="ECO:0007669"/>
    <property type="project" value="UniProtKB-UniRule"/>
</dbReference>
<evidence type="ECO:0000256" key="4">
    <source>
        <dbReference type="PROSITE-ProRule" id="PRU01248"/>
    </source>
</evidence>
<sequence>MLSINDPRSGKAIIRGGRRPSAKQTIDHTLDDAFTLFYNVKKAEGMRDRTLADYKAHWRYFREWIDSTEPGIKLREITQSTLRDYVIYMSSGRTKYDGVDNRKLDGETLSPTTVAIRLRTLRTMFNFWAGEQMIDVNPAQKIKPPRQDEDDIDAFTDEQVRLLLAAPDVRSYAGFRDKVLMLLLADTGLRINEALRLTTEHFDMRSRCITLPASMNMNRKPRIVPVSNEVVRKSSSWLTRIRRISRRSIYLSPITASR</sequence>
<dbReference type="PROSITE" id="PS51900">
    <property type="entry name" value="CB"/>
    <property type="match status" value="1"/>
</dbReference>
<dbReference type="InterPro" id="IPR050090">
    <property type="entry name" value="Tyrosine_recombinase_XerCD"/>
</dbReference>
<name>A0A559K4P8_9BACL</name>
<feature type="domain" description="Core-binding (CB)" evidence="6">
    <location>
        <begin position="28"/>
        <end position="129"/>
    </location>
</feature>
<dbReference type="InterPro" id="IPR010998">
    <property type="entry name" value="Integrase_recombinase_N"/>
</dbReference>
<dbReference type="EMBL" id="VNJI01000044">
    <property type="protein sequence ID" value="TVY07053.1"/>
    <property type="molecule type" value="Genomic_DNA"/>
</dbReference>
<keyword evidence="2 4" id="KW-0238">DNA-binding</keyword>
<dbReference type="Proteomes" id="UP000317036">
    <property type="component" value="Unassembled WGS sequence"/>
</dbReference>
<evidence type="ECO:0000259" key="5">
    <source>
        <dbReference type="PROSITE" id="PS51898"/>
    </source>
</evidence>
<dbReference type="PROSITE" id="PS51898">
    <property type="entry name" value="TYR_RECOMBINASE"/>
    <property type="match status" value="1"/>
</dbReference>
<dbReference type="AlphaFoldDB" id="A0A559K4P8"/>
<dbReference type="InterPro" id="IPR002104">
    <property type="entry name" value="Integrase_catalytic"/>
</dbReference>
<dbReference type="Gene3D" id="1.10.443.10">
    <property type="entry name" value="Intergrase catalytic core"/>
    <property type="match status" value="1"/>
</dbReference>
<comment type="similarity">
    <text evidence="1">Belongs to the 'phage' integrase family.</text>
</comment>
<dbReference type="Pfam" id="PF00589">
    <property type="entry name" value="Phage_integrase"/>
    <property type="match status" value="1"/>
</dbReference>
<organism evidence="7 8">
    <name type="scientific">Paenibacillus cremeus</name>
    <dbReference type="NCBI Taxonomy" id="2163881"/>
    <lineage>
        <taxon>Bacteria</taxon>
        <taxon>Bacillati</taxon>
        <taxon>Bacillota</taxon>
        <taxon>Bacilli</taxon>
        <taxon>Bacillales</taxon>
        <taxon>Paenibacillaceae</taxon>
        <taxon>Paenibacillus</taxon>
    </lineage>
</organism>
<evidence type="ECO:0000256" key="2">
    <source>
        <dbReference type="ARBA" id="ARBA00023125"/>
    </source>
</evidence>